<keyword evidence="3" id="KW-1185">Reference proteome</keyword>
<proteinExistence type="predicted"/>
<evidence type="ECO:0000313" key="2">
    <source>
        <dbReference type="EMBL" id="MBK1876435.1"/>
    </source>
</evidence>
<sequence length="162" mass="17266">MAKRQVSSSVSFLSGLSAWSLIVFGGLSLAASLLGHSLGGAIVGVALLLHGGVELHQRGALGSCRNERAPVFLACNQLALAFSVIMYLAWQVLSLDVQEIDAMLAREPIRSLLALYPAELRERLYQNLPAILVGAYAVAGFLVLLGCLGMATVYLRVGRRKS</sequence>
<keyword evidence="1" id="KW-0812">Transmembrane</keyword>
<feature type="transmembrane region" description="Helical" evidence="1">
    <location>
        <begin position="130"/>
        <end position="155"/>
    </location>
</feature>
<dbReference type="Proteomes" id="UP000617628">
    <property type="component" value="Unassembled WGS sequence"/>
</dbReference>
<comment type="caution">
    <text evidence="2">The sequence shown here is derived from an EMBL/GenBank/DDBJ whole genome shotgun (WGS) entry which is preliminary data.</text>
</comment>
<dbReference type="AlphaFoldDB" id="A0A934RVX5"/>
<organism evidence="2 3">
    <name type="scientific">Pelagicoccus mobilis</name>
    <dbReference type="NCBI Taxonomy" id="415221"/>
    <lineage>
        <taxon>Bacteria</taxon>
        <taxon>Pseudomonadati</taxon>
        <taxon>Verrucomicrobiota</taxon>
        <taxon>Opitutia</taxon>
        <taxon>Puniceicoccales</taxon>
        <taxon>Pelagicoccaceae</taxon>
        <taxon>Pelagicoccus</taxon>
    </lineage>
</organism>
<keyword evidence="1" id="KW-0472">Membrane</keyword>
<accession>A0A934RVX5</accession>
<protein>
    <submittedName>
        <fullName evidence="2">Uncharacterized protein</fullName>
    </submittedName>
</protein>
<feature type="transmembrane region" description="Helical" evidence="1">
    <location>
        <begin position="30"/>
        <end position="50"/>
    </location>
</feature>
<dbReference type="EMBL" id="JAENIL010000008">
    <property type="protein sequence ID" value="MBK1876435.1"/>
    <property type="molecule type" value="Genomic_DNA"/>
</dbReference>
<keyword evidence="1" id="KW-1133">Transmembrane helix</keyword>
<dbReference type="RefSeq" id="WP_200354648.1">
    <property type="nucleotide sequence ID" value="NZ_JAENIL010000008.1"/>
</dbReference>
<evidence type="ECO:0000313" key="3">
    <source>
        <dbReference type="Proteomes" id="UP000617628"/>
    </source>
</evidence>
<name>A0A934RVX5_9BACT</name>
<gene>
    <name evidence="2" type="ORF">JIN87_06110</name>
</gene>
<reference evidence="2" key="1">
    <citation type="submission" date="2021-01" db="EMBL/GenBank/DDBJ databases">
        <title>Modified the classification status of verrucomicrobia.</title>
        <authorList>
            <person name="Feng X."/>
        </authorList>
    </citation>
    <scope>NUCLEOTIDE SEQUENCE</scope>
    <source>
        <strain evidence="2">KCTC 13126</strain>
    </source>
</reference>
<evidence type="ECO:0000256" key="1">
    <source>
        <dbReference type="SAM" id="Phobius"/>
    </source>
</evidence>
<feature type="transmembrane region" description="Helical" evidence="1">
    <location>
        <begin position="71"/>
        <end position="90"/>
    </location>
</feature>